<dbReference type="NCBIfam" id="TIGR03696">
    <property type="entry name" value="Rhs_assc_core"/>
    <property type="match status" value="1"/>
</dbReference>
<dbReference type="InterPro" id="IPR045351">
    <property type="entry name" value="DUF6531"/>
</dbReference>
<feature type="domain" description="Teneurin-like YD-shell" evidence="3">
    <location>
        <begin position="1053"/>
        <end position="1359"/>
    </location>
</feature>
<dbReference type="InterPro" id="IPR006530">
    <property type="entry name" value="YD"/>
</dbReference>
<dbReference type="InterPro" id="IPR032871">
    <property type="entry name" value="AHH_dom_containing"/>
</dbReference>
<dbReference type="Pfam" id="PF05488">
    <property type="entry name" value="PAAR_motif"/>
    <property type="match status" value="1"/>
</dbReference>
<dbReference type="Gene3D" id="2.60.200.60">
    <property type="match status" value="1"/>
</dbReference>
<dbReference type="Pfam" id="PF20148">
    <property type="entry name" value="DUF6531"/>
    <property type="match status" value="1"/>
</dbReference>
<feature type="domain" description="DUF6531" evidence="2">
    <location>
        <begin position="327"/>
        <end position="405"/>
    </location>
</feature>
<dbReference type="PANTHER" id="PTHR32305">
    <property type="match status" value="1"/>
</dbReference>
<evidence type="ECO:0000313" key="4">
    <source>
        <dbReference type="EMBL" id="QHA88939.1"/>
    </source>
</evidence>
<dbReference type="NCBIfam" id="TIGR01643">
    <property type="entry name" value="YD_repeat_2x"/>
    <property type="match status" value="12"/>
</dbReference>
<dbReference type="RefSeq" id="WP_160030661.1">
    <property type="nucleotide sequence ID" value="NZ_CP041764.1"/>
</dbReference>
<dbReference type="PRINTS" id="PR00394">
    <property type="entry name" value="RHSPROTEIN"/>
</dbReference>
<gene>
    <name evidence="4" type="ORF">FO014_19255</name>
</gene>
<dbReference type="EMBL" id="CP041764">
    <property type="protein sequence ID" value="QHA88939.1"/>
    <property type="molecule type" value="Genomic_DNA"/>
</dbReference>
<keyword evidence="1" id="KW-0677">Repeat</keyword>
<reference evidence="4 5" key="1">
    <citation type="submission" date="2019-07" db="EMBL/GenBank/DDBJ databases">
        <title>Serratia dokdonensis sp. nov., an elicitor of systemic resistance in Nicotiana Tabacum.</title>
        <authorList>
            <person name="Son J.-S."/>
            <person name="Hwang Y.-J."/>
            <person name="Lee S.-Y."/>
            <person name="Ghim S.-Y."/>
        </authorList>
    </citation>
    <scope>NUCLEOTIDE SEQUENCE [LARGE SCALE GENOMIC DNA]</scope>
    <source>
        <strain evidence="4 5">KUDC3025</strain>
    </source>
</reference>
<dbReference type="Proteomes" id="UP000430368">
    <property type="component" value="Chromosome"/>
</dbReference>
<evidence type="ECO:0000259" key="3">
    <source>
        <dbReference type="Pfam" id="PF25023"/>
    </source>
</evidence>
<dbReference type="InterPro" id="IPR050708">
    <property type="entry name" value="T6SS_VgrG/RHS"/>
</dbReference>
<dbReference type="Gene3D" id="2.180.10.10">
    <property type="entry name" value="RHS repeat-associated core"/>
    <property type="match status" value="3"/>
</dbReference>
<sequence length="1534" mass="170928">MSDLTAASLGDPLVHSSLLADFVSGLVEGAIYAGIYAGATALISSGLGAPVGFALVAGAMVSGIPEKIGTAAGALVDTLIGTGPPDAFITSGSDNVHMNGKPAARAAGTVDHDFLNSPDVGAEEGPDLIDSALAVAGGIISSVMHPGPLIDKIASIDGESVKNWLGDVWDDITQPTVESASPYATPANKDTVACTKGHMAENVNFLAEGSKKVLINGHPAARNGDRSTCEAKIEVADNPRVRIGGDGIVVRDIRSGKNALAYFAGGLIGGLGKQGLALGQSLFRRVMPRLALKDAGCALAAVAAADLAGNAAGAAVGTTLVAATQTGHPVHIPTGAKILAGEEELDFTLPDRIPLYWQRLYNSRNRAAGLLGVGWMLPFETRLLRMLDDNGQPQFILRDASGRETGLGNITPGDVIRFTEDGFTLYCSLQGVMLLQTAEGEHQLYEPDPARVGEWRIARIYDRHENCHHFAWNSAGQLVTISSDNQALDVELSYDARHGRLLAVHQHVGQEKRLLVQYDYNPQGQLIAVRDADAIVTRRYGWDDASGLLAWHSYATDLRVSYRWQRAADGDHWRVSEYLVLDAQLQCLEHWLLEADEAARRASVTCLSGGTTEHRWDSLLRITDYTDSYGARWRFRWAALRENLSAVITPDDQRWELGYDERGNLILVRDPLGNTTQTTWHTAWALPLKEVLPDGACWQYRYNPFGDVVEMTDPLGNVSRFTWNDQGDLLTRTDPLGNTQQFWWNALGQLTRDEDCSGHQSRREYDDAGNLLRTCDAEGNATRYRWSAAGRLQALVRPDGRETRYDYDHAGLPCRENIDAFSERRVERNVRGQITCAVDPAGIETRYQYDRFGRLTALVNPNNERWQFDYDAGHRLLAQSDFAGRRRQYRYNPLGQVSAITEYPLAQDGDAAQPLHTRLSYDALGRLTAKETADSRTEYHYQARTLEVRRTPLALWQQAQARGEQPDWPETLRFSRDAAGNLCAEENHSGRWQHSHDPLGNLSATHMPDGSTLSQLRYGSGHLLQTALQTAGQRLDIAGWQRDKLHREVTCTLGEVTQETRYDSVGRITLRRASSERSHPLVFERRYQWDRQDLVVQQKLIENDNLTDGPQFQQRRFGYDARGQLTHSILPQREERFYYDPAGNRSDGPAVTVWRNLLQRLNGHRWGYDGFGRLSWRRDGNTGVEQRFQYDAEHRLTAVTFDGDSRYQRAEYRYDALGRRTRKTLYPHHGEPQTTLFHWNGLQMVGEHSPDQPQRSTQYLYKEDSYEPLARVDHHGDSSEVYWYHSELNGLPERMTDVQGKVVWHGRFSAWGATDSESGTLATQQNLRYQGQYLDRETGLHYNLFRYYDPNCGRFTQSDPIGLAGGENTYAYTPDPISWVDPLGLSGCSTTLGKNMMAKMGLPRSTSWKGYQAHHIIPKELANHPALKKIGYYIDDAKNGIFLRKKDEATSAMARHQGNHSGYTKSVEGALDKIDLNQSKDIISQQVAEIQNIARKGLQNGYPIRPLDMDVSGGSLGNAKVNLLWVKIFNTGGW</sequence>
<dbReference type="PANTHER" id="PTHR32305:SF15">
    <property type="entry name" value="PROTEIN RHSA-RELATED"/>
    <property type="match status" value="1"/>
</dbReference>
<keyword evidence="5" id="KW-1185">Reference proteome</keyword>
<dbReference type="InterPro" id="IPR056823">
    <property type="entry name" value="TEN-like_YD-shell"/>
</dbReference>
<proteinExistence type="predicted"/>
<organism evidence="4 5">
    <name type="scientific">Serratia rhizosphaerae</name>
    <dbReference type="NCBI Taxonomy" id="2597702"/>
    <lineage>
        <taxon>Bacteria</taxon>
        <taxon>Pseudomonadati</taxon>
        <taxon>Pseudomonadota</taxon>
        <taxon>Gammaproteobacteria</taxon>
        <taxon>Enterobacterales</taxon>
        <taxon>Yersiniaceae</taxon>
        <taxon>Serratia</taxon>
    </lineage>
</organism>
<dbReference type="InterPro" id="IPR022385">
    <property type="entry name" value="Rhs_assc_core"/>
</dbReference>
<evidence type="ECO:0000259" key="2">
    <source>
        <dbReference type="Pfam" id="PF20148"/>
    </source>
</evidence>
<evidence type="ECO:0000256" key="1">
    <source>
        <dbReference type="ARBA" id="ARBA00022737"/>
    </source>
</evidence>
<name>A0ABX6GRV0_9GAMM</name>
<dbReference type="Pfam" id="PF25023">
    <property type="entry name" value="TEN_YD-shell"/>
    <property type="match status" value="1"/>
</dbReference>
<dbReference type="Pfam" id="PF05593">
    <property type="entry name" value="RHS_repeat"/>
    <property type="match status" value="3"/>
</dbReference>
<dbReference type="Pfam" id="PF14412">
    <property type="entry name" value="AHH"/>
    <property type="match status" value="1"/>
</dbReference>
<dbReference type="InterPro" id="IPR031325">
    <property type="entry name" value="RHS_repeat"/>
</dbReference>
<evidence type="ECO:0000313" key="5">
    <source>
        <dbReference type="Proteomes" id="UP000430368"/>
    </source>
</evidence>
<accession>A0ABX6GRV0</accession>
<protein>
    <submittedName>
        <fullName evidence="4">Type IV secretion protein Rhs</fullName>
    </submittedName>
</protein>
<dbReference type="InterPro" id="IPR008727">
    <property type="entry name" value="PAAR_motif"/>
</dbReference>